<organism evidence="1">
    <name type="scientific">Spongospora subterranea</name>
    <dbReference type="NCBI Taxonomy" id="70186"/>
    <lineage>
        <taxon>Eukaryota</taxon>
        <taxon>Sar</taxon>
        <taxon>Rhizaria</taxon>
        <taxon>Endomyxa</taxon>
        <taxon>Phytomyxea</taxon>
        <taxon>Plasmodiophorida</taxon>
        <taxon>Plasmodiophoridae</taxon>
        <taxon>Spongospora</taxon>
    </lineage>
</organism>
<proteinExistence type="predicted"/>
<dbReference type="EMBL" id="HACM01001685">
    <property type="protein sequence ID" value="CRZ02127.1"/>
    <property type="molecule type" value="Transcribed_RNA"/>
</dbReference>
<evidence type="ECO:0000313" key="1">
    <source>
        <dbReference type="EMBL" id="CRZ02127.1"/>
    </source>
</evidence>
<protein>
    <submittedName>
        <fullName evidence="1">Uncharacterized protein</fullName>
    </submittedName>
</protein>
<dbReference type="AlphaFoldDB" id="A0A0H5QKG9"/>
<accession>A0A0H5QKG9</accession>
<feature type="non-terminal residue" evidence="1">
    <location>
        <position position="1"/>
    </location>
</feature>
<reference evidence="1" key="1">
    <citation type="submission" date="2015-04" db="EMBL/GenBank/DDBJ databases">
        <title>The genome sequence of the plant pathogenic Rhizarian Plasmodiophora brassicae reveals insights in its biotrophic life cycle and the origin of chitin synthesis.</title>
        <authorList>
            <person name="Schwelm A."/>
            <person name="Fogelqvist J."/>
            <person name="Knaust A."/>
            <person name="Julke S."/>
            <person name="Lilja T."/>
            <person name="Dhandapani V."/>
            <person name="Bonilla-Rosso G."/>
            <person name="Karlsson M."/>
            <person name="Shevchenko A."/>
            <person name="Choi S.R."/>
            <person name="Kim H.G."/>
            <person name="Park J.Y."/>
            <person name="Lim Y.P."/>
            <person name="Ludwig-Muller J."/>
            <person name="Dixelius C."/>
        </authorList>
    </citation>
    <scope>NUCLEOTIDE SEQUENCE</scope>
    <source>
        <tissue evidence="1">Potato root galls</tissue>
    </source>
</reference>
<sequence length="121" mass="13750">TQMFFIYLKGIYVISGLFSSRQVVVPCKRLFHQNQLFINMSLVQSGSGVHDLDVRSDLGQLSNDAFIVLNCRRDECLVVNLPRFPFGDRFHHGWTGPRCSFAQPAYLDAGISQYLIGRYSS</sequence>
<name>A0A0H5QKG9_9EUKA</name>